<name>A0A650MPU5_9CLOT</name>
<dbReference type="GO" id="GO:0005886">
    <property type="term" value="C:plasma membrane"/>
    <property type="evidence" value="ECO:0007669"/>
    <property type="project" value="TreeGrafter"/>
</dbReference>
<evidence type="ECO:0000313" key="3">
    <source>
        <dbReference type="EMBL" id="VCT84873.1"/>
    </source>
</evidence>
<proteinExistence type="predicted"/>
<evidence type="ECO:0000313" key="2">
    <source>
        <dbReference type="EMBL" id="CAI3620021.1"/>
    </source>
</evidence>
<dbReference type="Proteomes" id="UP000431451">
    <property type="component" value="Unassembled WGS sequence"/>
</dbReference>
<keyword evidence="1" id="KW-1133">Transmembrane helix</keyword>
<reference evidence="3 4" key="1">
    <citation type="submission" date="2018-06" db="EMBL/GenBank/DDBJ databases">
        <authorList>
            <consortium name="IHU Genomes"/>
        </authorList>
    </citation>
    <scope>NUCLEOTIDE SEQUENCE [LARGE SCALE GENOMIC DNA]</scope>
    <source>
        <strain evidence="3 4">NEC25</strain>
    </source>
</reference>
<accession>A0A650MPU5</accession>
<dbReference type="RefSeq" id="WP_125149877.1">
    <property type="nucleotide sequence ID" value="NZ_CAKJVD010000038.1"/>
</dbReference>
<dbReference type="EMBL" id="UWJD01000002">
    <property type="protein sequence ID" value="VCT84873.1"/>
    <property type="molecule type" value="Genomic_DNA"/>
</dbReference>
<dbReference type="AlphaFoldDB" id="A0A650MPU5"/>
<feature type="transmembrane region" description="Helical" evidence="1">
    <location>
        <begin position="88"/>
        <end position="112"/>
    </location>
</feature>
<dbReference type="PANTHER" id="PTHR34821">
    <property type="entry name" value="INNER MEMBRANE PROTEIN YDCZ"/>
    <property type="match status" value="1"/>
</dbReference>
<protein>
    <submittedName>
        <fullName evidence="2">Membrane protein, DUF606</fullName>
    </submittedName>
</protein>
<evidence type="ECO:0000313" key="4">
    <source>
        <dbReference type="Proteomes" id="UP000431451"/>
    </source>
</evidence>
<dbReference type="GeneID" id="68877921"/>
<dbReference type="InterPro" id="IPR006750">
    <property type="entry name" value="YdcZ"/>
</dbReference>
<dbReference type="Proteomes" id="UP001189143">
    <property type="component" value="Unassembled WGS sequence"/>
</dbReference>
<keyword evidence="1" id="KW-0812">Transmembrane</keyword>
<sequence length="140" mass="15408">MYNILSLLIGMLIAVMIAFNGRLSSTMGTYSSLLLIHIIGYIFLVIIMLIKKIKIPFKMNLPLYLYSAGAMSVLTVLFNNISFPKIGVSLPVSLGLLGQISTSLVFDYYGLLGMPKIHFNKKKLIGFAVIIVGIGIMTFI</sequence>
<gene>
    <name evidence="2" type="ORF">CNEO2_400003</name>
    <name evidence="3" type="ORF">CNEONATNEC25_02474</name>
</gene>
<keyword evidence="1" id="KW-0472">Membrane</keyword>
<organism evidence="3 4">
    <name type="scientific">Clostridium neonatale</name>
    <dbReference type="NCBI Taxonomy" id="137838"/>
    <lineage>
        <taxon>Bacteria</taxon>
        <taxon>Bacillati</taxon>
        <taxon>Bacillota</taxon>
        <taxon>Clostridia</taxon>
        <taxon>Eubacteriales</taxon>
        <taxon>Clostridiaceae</taxon>
        <taxon>Clostridium</taxon>
    </lineage>
</organism>
<dbReference type="Pfam" id="PF04657">
    <property type="entry name" value="DMT_YdcZ"/>
    <property type="match status" value="1"/>
</dbReference>
<feature type="transmembrane region" description="Helical" evidence="1">
    <location>
        <begin position="30"/>
        <end position="51"/>
    </location>
</feature>
<evidence type="ECO:0000256" key="1">
    <source>
        <dbReference type="SAM" id="Phobius"/>
    </source>
</evidence>
<dbReference type="PANTHER" id="PTHR34821:SF2">
    <property type="entry name" value="INNER MEMBRANE PROTEIN YDCZ"/>
    <property type="match status" value="1"/>
</dbReference>
<dbReference type="EMBL" id="CAMTCP010000238">
    <property type="protein sequence ID" value="CAI3620021.1"/>
    <property type="molecule type" value="Genomic_DNA"/>
</dbReference>
<reference evidence="2" key="2">
    <citation type="submission" date="2022-10" db="EMBL/GenBank/DDBJ databases">
        <authorList>
            <person name="Aires J."/>
            <person name="Mesa V."/>
        </authorList>
    </citation>
    <scope>NUCLEOTIDE SEQUENCE</scope>
    <source>
        <strain evidence="2">Clostridium neonatale JD116</strain>
    </source>
</reference>
<feature type="transmembrane region" description="Helical" evidence="1">
    <location>
        <begin position="63"/>
        <end position="82"/>
    </location>
</feature>
<feature type="transmembrane region" description="Helical" evidence="1">
    <location>
        <begin position="124"/>
        <end position="139"/>
    </location>
</feature>